<dbReference type="EMBL" id="FUZV01000002">
    <property type="protein sequence ID" value="SKC77401.1"/>
    <property type="molecule type" value="Genomic_DNA"/>
</dbReference>
<evidence type="ECO:0000313" key="1">
    <source>
        <dbReference type="EMBL" id="SKC77401.1"/>
    </source>
</evidence>
<dbReference type="OrthoDB" id="1453311at2"/>
<dbReference type="AlphaFoldDB" id="A0A1T5LNC1"/>
<reference evidence="1 2" key="1">
    <citation type="submission" date="2017-02" db="EMBL/GenBank/DDBJ databases">
        <authorList>
            <person name="Peterson S.W."/>
        </authorList>
    </citation>
    <scope>NUCLEOTIDE SEQUENCE [LARGE SCALE GENOMIC DNA]</scope>
    <source>
        <strain evidence="1 2">P15</strain>
    </source>
</reference>
<dbReference type="InterPro" id="IPR029470">
    <property type="entry name" value="PDDEXK_4"/>
</dbReference>
<keyword evidence="2" id="KW-1185">Reference proteome</keyword>
<sequence length="432" mass="49837">MDKFTRDALEAFYTDSRVVELCELLRTGDEVLDVIGLSENQHSDILAWLLDPREGHGQGDQILRDLLIAATISSRTSDSLDRRGMTSRFFAEWSASRIRTTSFGSAFVARELGMKAKERVDLFVIDPQNKFVLLIENKAGMHHSSQQLDTYKKNFEDITQGNANLRGYDCAFIALDRYLLDDDDRELPAARSWLHLGYDWLKVSANRAIMHMERGNTAARLVVSYCNRQTDWESPQEKKAIEIASGLHHDHRKAIDYLLAMSIRRIEAEWLGSTKPTVELLFMLQNRSLESLLRETQGMASVVSTLLTRLPGLRSDLLDHGRGWIEICPTGWDRYFNGDWWPVYLRITYTDKERSRFRIVLVWNSHYARSESEAEHLRDLLSEYNPQFLKHGEATRRWVILDHDIGLSDVFQRVAEIFRDLSTLPTLAEAGR</sequence>
<dbReference type="RefSeq" id="WP_079725111.1">
    <property type="nucleotide sequence ID" value="NZ_BMCL01000001.1"/>
</dbReference>
<accession>A0A1T5LNC1</accession>
<organism evidence="1 2">
    <name type="scientific">Pseudoxanthomonas indica</name>
    <dbReference type="NCBI Taxonomy" id="428993"/>
    <lineage>
        <taxon>Bacteria</taxon>
        <taxon>Pseudomonadati</taxon>
        <taxon>Pseudomonadota</taxon>
        <taxon>Gammaproteobacteria</taxon>
        <taxon>Lysobacterales</taxon>
        <taxon>Lysobacteraceae</taxon>
        <taxon>Pseudoxanthomonas</taxon>
    </lineage>
</organism>
<gene>
    <name evidence="1" type="ORF">SAMN06296058_2792</name>
</gene>
<name>A0A1T5LNC1_9GAMM</name>
<evidence type="ECO:0000313" key="2">
    <source>
        <dbReference type="Proteomes" id="UP000190341"/>
    </source>
</evidence>
<dbReference type="Pfam" id="PF14281">
    <property type="entry name" value="PDDEXK_4"/>
    <property type="match status" value="1"/>
</dbReference>
<proteinExistence type="predicted"/>
<dbReference type="Proteomes" id="UP000190341">
    <property type="component" value="Unassembled WGS sequence"/>
</dbReference>
<protein>
    <submittedName>
        <fullName evidence="1">PD-(D/E)XK nuclease superfamily protein</fullName>
    </submittedName>
</protein>